<name>A0AAN9BXH4_9CAEN</name>
<feature type="compositionally biased region" description="Basic and acidic residues" evidence="4">
    <location>
        <begin position="204"/>
        <end position="226"/>
    </location>
</feature>
<evidence type="ECO:0000313" key="7">
    <source>
        <dbReference type="Proteomes" id="UP001374579"/>
    </source>
</evidence>
<feature type="compositionally biased region" description="Polar residues" evidence="4">
    <location>
        <begin position="471"/>
        <end position="481"/>
    </location>
</feature>
<evidence type="ECO:0000259" key="5">
    <source>
        <dbReference type="PROSITE" id="PS50020"/>
    </source>
</evidence>
<feature type="region of interest" description="Disordered" evidence="4">
    <location>
        <begin position="465"/>
        <end position="534"/>
    </location>
</feature>
<dbReference type="InterPro" id="IPR036020">
    <property type="entry name" value="WW_dom_sf"/>
</dbReference>
<dbReference type="SMART" id="SM00456">
    <property type="entry name" value="WW"/>
    <property type="match status" value="1"/>
</dbReference>
<dbReference type="GO" id="GO:1904263">
    <property type="term" value="P:positive regulation of TORC1 signaling"/>
    <property type="evidence" value="ECO:0007669"/>
    <property type="project" value="TreeGrafter"/>
</dbReference>
<keyword evidence="7" id="KW-1185">Reference proteome</keyword>
<feature type="compositionally biased region" description="Gly residues" evidence="4">
    <location>
        <begin position="148"/>
        <end position="163"/>
    </location>
</feature>
<dbReference type="PROSITE" id="PS50020">
    <property type="entry name" value="WW_DOMAIN_2"/>
    <property type="match status" value="1"/>
</dbReference>
<feature type="compositionally biased region" description="Polar residues" evidence="4">
    <location>
        <begin position="514"/>
        <end position="532"/>
    </location>
</feature>
<proteinExistence type="predicted"/>
<dbReference type="Gene3D" id="2.20.70.10">
    <property type="match status" value="1"/>
</dbReference>
<dbReference type="GO" id="GO:0010506">
    <property type="term" value="P:regulation of autophagy"/>
    <property type="evidence" value="ECO:0007669"/>
    <property type="project" value="TreeGrafter"/>
</dbReference>
<evidence type="ECO:0000256" key="2">
    <source>
        <dbReference type="ARBA" id="ARBA00022853"/>
    </source>
</evidence>
<feature type="region of interest" description="Disordered" evidence="4">
    <location>
        <begin position="1"/>
        <end position="186"/>
    </location>
</feature>
<dbReference type="PANTHER" id="PTHR15911:SF6">
    <property type="entry name" value="WW DOMAIN-CONTAINING ADAPTER PROTEIN WITH COILED-COIL"/>
    <property type="match status" value="1"/>
</dbReference>
<dbReference type="Pfam" id="PF00397">
    <property type="entry name" value="WW"/>
    <property type="match status" value="1"/>
</dbReference>
<feature type="compositionally biased region" description="Polar residues" evidence="4">
    <location>
        <begin position="305"/>
        <end position="320"/>
    </location>
</feature>
<evidence type="ECO:0000313" key="6">
    <source>
        <dbReference type="EMBL" id="KAK7111430.1"/>
    </source>
</evidence>
<organism evidence="6 7">
    <name type="scientific">Littorina saxatilis</name>
    <dbReference type="NCBI Taxonomy" id="31220"/>
    <lineage>
        <taxon>Eukaryota</taxon>
        <taxon>Metazoa</taxon>
        <taxon>Spiralia</taxon>
        <taxon>Lophotrochozoa</taxon>
        <taxon>Mollusca</taxon>
        <taxon>Gastropoda</taxon>
        <taxon>Caenogastropoda</taxon>
        <taxon>Littorinimorpha</taxon>
        <taxon>Littorinoidea</taxon>
        <taxon>Littorinidae</taxon>
        <taxon>Littorina</taxon>
    </lineage>
</organism>
<dbReference type="PROSITE" id="PS01159">
    <property type="entry name" value="WW_DOMAIN_1"/>
    <property type="match status" value="1"/>
</dbReference>
<feature type="compositionally biased region" description="Low complexity" evidence="4">
    <location>
        <begin position="415"/>
        <end position="429"/>
    </location>
</feature>
<accession>A0AAN9BXH4</accession>
<reference evidence="6 7" key="1">
    <citation type="submission" date="2024-02" db="EMBL/GenBank/DDBJ databases">
        <title>Chromosome-scale genome assembly of the rough periwinkle Littorina saxatilis.</title>
        <authorList>
            <person name="De Jode A."/>
            <person name="Faria R."/>
            <person name="Formenti G."/>
            <person name="Sims Y."/>
            <person name="Smith T.P."/>
            <person name="Tracey A."/>
            <person name="Wood J.M.D."/>
            <person name="Zagrodzka Z.B."/>
            <person name="Johannesson K."/>
            <person name="Butlin R.K."/>
            <person name="Leder E.H."/>
        </authorList>
    </citation>
    <scope>NUCLEOTIDE SEQUENCE [LARGE SCALE GENOMIC DNA]</scope>
    <source>
        <strain evidence="6">Snail1</strain>
        <tissue evidence="6">Muscle</tissue>
    </source>
</reference>
<dbReference type="GO" id="GO:0000993">
    <property type="term" value="F:RNA polymerase II complex binding"/>
    <property type="evidence" value="ECO:0007669"/>
    <property type="project" value="TreeGrafter"/>
</dbReference>
<feature type="compositionally biased region" description="Basic and acidic residues" evidence="4">
    <location>
        <begin position="75"/>
        <end position="93"/>
    </location>
</feature>
<feature type="compositionally biased region" description="Basic and acidic residues" evidence="4">
    <location>
        <begin position="238"/>
        <end position="260"/>
    </location>
</feature>
<evidence type="ECO:0000256" key="3">
    <source>
        <dbReference type="ARBA" id="ARBA00023242"/>
    </source>
</evidence>
<dbReference type="PANTHER" id="PTHR15911">
    <property type="entry name" value="WW DOMAIN-CONTAINING ADAPTER PROTEIN WITH COILED-COIL"/>
    <property type="match status" value="1"/>
</dbReference>
<feature type="compositionally biased region" description="Basic residues" evidence="4">
    <location>
        <begin position="491"/>
        <end position="500"/>
    </location>
</feature>
<dbReference type="SUPFAM" id="SSF51045">
    <property type="entry name" value="WW domain"/>
    <property type="match status" value="1"/>
</dbReference>
<feature type="compositionally biased region" description="Low complexity" evidence="4">
    <location>
        <begin position="137"/>
        <end position="147"/>
    </location>
</feature>
<dbReference type="GO" id="GO:0006325">
    <property type="term" value="P:chromatin organization"/>
    <property type="evidence" value="ECO:0007669"/>
    <property type="project" value="UniProtKB-KW"/>
</dbReference>
<keyword evidence="3" id="KW-0539">Nucleus</keyword>
<evidence type="ECO:0000256" key="1">
    <source>
        <dbReference type="ARBA" id="ARBA00004123"/>
    </source>
</evidence>
<dbReference type="CDD" id="cd00201">
    <property type="entry name" value="WW"/>
    <property type="match status" value="1"/>
</dbReference>
<feature type="compositionally biased region" description="Basic and acidic residues" evidence="4">
    <location>
        <begin position="15"/>
        <end position="31"/>
    </location>
</feature>
<protein>
    <recommendedName>
        <fullName evidence="5">WW domain-containing protein</fullName>
    </recommendedName>
</protein>
<comment type="subcellular location">
    <subcellularLocation>
        <location evidence="1">Nucleus</location>
    </subcellularLocation>
</comment>
<feature type="compositionally biased region" description="Polar residues" evidence="4">
    <location>
        <begin position="285"/>
        <end position="296"/>
    </location>
</feature>
<feature type="region of interest" description="Disordered" evidence="4">
    <location>
        <begin position="410"/>
        <end position="429"/>
    </location>
</feature>
<dbReference type="EMBL" id="JBAMIC010000002">
    <property type="protein sequence ID" value="KAK7111430.1"/>
    <property type="molecule type" value="Genomic_DNA"/>
</dbReference>
<keyword evidence="2" id="KW-0156">Chromatin regulator</keyword>
<feature type="compositionally biased region" description="Basic and acidic residues" evidence="4">
    <location>
        <begin position="109"/>
        <end position="135"/>
    </location>
</feature>
<feature type="compositionally biased region" description="Polar residues" evidence="4">
    <location>
        <begin position="96"/>
        <end position="107"/>
    </location>
</feature>
<dbReference type="GO" id="GO:0003682">
    <property type="term" value="F:chromatin binding"/>
    <property type="evidence" value="ECO:0007669"/>
    <property type="project" value="TreeGrafter"/>
</dbReference>
<gene>
    <name evidence="6" type="ORF">V1264_011064</name>
</gene>
<feature type="region of interest" description="Disordered" evidence="4">
    <location>
        <begin position="202"/>
        <end position="396"/>
    </location>
</feature>
<feature type="domain" description="WW" evidence="5">
    <location>
        <begin position="183"/>
        <end position="210"/>
    </location>
</feature>
<feature type="compositionally biased region" description="Basic and acidic residues" evidence="4">
    <location>
        <begin position="269"/>
        <end position="281"/>
    </location>
</feature>
<sequence>MVMHARKQPRVNDGYSERKDAHLHQWLDRHQSMQHQQKGYGGLYGDGSPAEGSHGPRGDSPGGHTSPRYHNKGSYLERNKDKRGSLSLAEKKVNQYLATGSIGQNAPGTHRDHRDREREREREQRPEGNHHEGNHGNHGQMPGPSGSKRGGPAGGGGGGGAGDGNRDHRAEVQKSAVRVCGDWSEHISSSGKRYYYNCKTEVSQWEKPKEWHDGAKPPDRSRDNRGNAKPSTSSTTTRGDDRQRHSSTDQRYDNRSRVQHMESSSSATPEKHLQRPSDRPKSQAMDVSNSSSTPGPSMQRGGPVQRNNSTHTETSHSQNHAGHMAHPDLKRNSVYPYGSSSGAGEPARKRTRHESDNNRPLGPPSHRGEDGGQQDDMDISPGSTPTSSRPSSHSAIQTLQELQKALTLHIKKQQSKGGSQTASSSTGTTSAQLQTQLSVLQQNILQQHQQQAAQQQQQQHILPIHPESPHHSLNSMPTPSHVSEDPPSRGDHHHHHHHHHGERDGRDSPLSDISARSSCRSPTPSTGSSQNAPAIGTSALSAAALKSQQSVTLTPSLSNYYNEKLIGHVLGWQAEQIERQAERFRQEGLALGSLHCSRVSVDLKRARSNVRTAEIQSTIHEQRKMVLQQQRAEIENLKIPTSLLPS</sequence>
<dbReference type="InterPro" id="IPR038867">
    <property type="entry name" value="WAC"/>
</dbReference>
<comment type="caution">
    <text evidence="6">The sequence shown here is derived from an EMBL/GenBank/DDBJ whole genome shotgun (WGS) entry which is preliminary data.</text>
</comment>
<dbReference type="Proteomes" id="UP001374579">
    <property type="component" value="Unassembled WGS sequence"/>
</dbReference>
<dbReference type="GO" id="GO:0005634">
    <property type="term" value="C:nucleus"/>
    <property type="evidence" value="ECO:0007669"/>
    <property type="project" value="UniProtKB-SubCell"/>
</dbReference>
<evidence type="ECO:0000256" key="4">
    <source>
        <dbReference type="SAM" id="MobiDB-lite"/>
    </source>
</evidence>
<feature type="compositionally biased region" description="Low complexity" evidence="4">
    <location>
        <begin position="380"/>
        <end position="394"/>
    </location>
</feature>
<dbReference type="InterPro" id="IPR001202">
    <property type="entry name" value="WW_dom"/>
</dbReference>
<dbReference type="AlphaFoldDB" id="A0AAN9BXH4"/>